<dbReference type="EMBL" id="CP022347">
    <property type="protein sequence ID" value="ASQ30495.1"/>
    <property type="molecule type" value="Genomic_DNA"/>
</dbReference>
<keyword evidence="4" id="KW-1185">Reference proteome</keyword>
<reference evidence="3 4" key="1">
    <citation type="submission" date="2017-07" db="EMBL/GenBank/DDBJ databases">
        <title>Analysis of two Campylobacter avium genomes and identification of a novel hippuricase gene.</title>
        <authorList>
            <person name="Miller W.G."/>
            <person name="Chapman M.H."/>
            <person name="Yee E."/>
            <person name="Revez J."/>
            <person name="Bono J.L."/>
            <person name="Rossi M."/>
        </authorList>
    </citation>
    <scope>NUCLEOTIDE SEQUENCE [LARGE SCALE GENOMIC DNA]</scope>
    <source>
        <strain evidence="3 4">LMG 24591</strain>
    </source>
</reference>
<dbReference type="KEGG" id="cavi:CAV_0831"/>
<dbReference type="PANTHER" id="PTHR36153:SF1">
    <property type="entry name" value="TYPE VI SECRETION SYSTEM COMPONENT TSSM1"/>
    <property type="match status" value="1"/>
</dbReference>
<evidence type="ECO:0000313" key="3">
    <source>
        <dbReference type="EMBL" id="ASQ30495.1"/>
    </source>
</evidence>
<dbReference type="InterPro" id="IPR027417">
    <property type="entry name" value="P-loop_NTPase"/>
</dbReference>
<dbReference type="InterPro" id="IPR025743">
    <property type="entry name" value="TssM1_N"/>
</dbReference>
<dbReference type="Proteomes" id="UP000201169">
    <property type="component" value="Chromosome"/>
</dbReference>
<feature type="transmembrane region" description="Helical" evidence="1">
    <location>
        <begin position="6"/>
        <end position="28"/>
    </location>
</feature>
<evidence type="ECO:0000256" key="1">
    <source>
        <dbReference type="SAM" id="Phobius"/>
    </source>
</evidence>
<evidence type="ECO:0000259" key="2">
    <source>
        <dbReference type="Pfam" id="PF14331"/>
    </source>
</evidence>
<gene>
    <name evidence="3" type="ORF">CAV_0831</name>
</gene>
<keyword evidence="1" id="KW-1133">Transmembrane helix</keyword>
<name>A0A222MX59_9BACT</name>
<organism evidence="3 4">
    <name type="scientific">Campylobacter avium LMG 24591</name>
    <dbReference type="NCBI Taxonomy" id="522484"/>
    <lineage>
        <taxon>Bacteria</taxon>
        <taxon>Pseudomonadati</taxon>
        <taxon>Campylobacterota</taxon>
        <taxon>Epsilonproteobacteria</taxon>
        <taxon>Campylobacterales</taxon>
        <taxon>Campylobacteraceae</taxon>
        <taxon>Campylobacter</taxon>
    </lineage>
</organism>
<dbReference type="PANTHER" id="PTHR36153">
    <property type="entry name" value="INNER MEMBRANE PROTEIN-RELATED"/>
    <property type="match status" value="1"/>
</dbReference>
<proteinExistence type="predicted"/>
<keyword evidence="1" id="KW-0472">Membrane</keyword>
<dbReference type="SUPFAM" id="SSF52540">
    <property type="entry name" value="P-loop containing nucleoside triphosphate hydrolases"/>
    <property type="match status" value="1"/>
</dbReference>
<sequence>MSVTNIIFIVFIVICCLVLFAFLLPRFMKLKSSISKMKESKKIKNELAIWKRIAHLARGGKDSDDIKKKMSKDELEIIRTSFELCKEKLKDNFKGLYDNPWFMILGEPSSGKSTLIASSSQDMVSTQDDEVGKNGSRKPPFIKFWLNNNAVVADVSGRVFFDTWFDGSSSQWYGIINTLKKKHKKEPLSALIITIPADSLFVDDENLSRKKANIIKNETNRLLNGLGMSLPCYVLVTKMDVISGFREYFSNVSDEIKSTELGYKSKDHFYDEMEFSNFWQDFIHKLRLGRNGLLLRHDITKDEFNRLDEASKIYMFAENVNELSTNLEIYFEIIFSDKKSSLNSSLLFEGLYFTSAKDGGYSLNKHFAKLHNKSIDEAPVSEELMQRQGFFIDRLFKYQIFKDLKLATFTPKELLRRNIPHFISLFIVVFFSLSWLGAILFNQDSIKDSIGNNPHYYRELADLFSLKDIDNSVLIGLGHEADGVYYGAEVMPHDSLLSREGFYLSSLRDSEAKWTAPFGFKFASFLKFNSSNIAWEKRSFLFNSVYKKMVLIPLVETLEKHFTRSALEPFSLKKREALKALLNLSSAKSCEQFKEAGAMLAFILPELNKDILLYMSPSNMHFCFDDEKFTESLILSSSYINGVRAGVNSMINAWLDGSIYPDSFYKQVTTLIYSSLELNNLINELNSMDISNFSKNNLQSNADYFTSIYERENLHSNLLKQSINFIDLKLENTEFISKNANIGGRFNFLFLASISYEDFMKLHKEDFDFLRSYAKNYSRGTEYSISNIYLEESNRNSLMVVDENYSSLQTFNVGVIAPIFENTEPDEQKAKTPLYVVVSELFELAYNPAITIVDVNDNLLLLLENYQEKVVKNLDKLKEYEKKYENDKMLSALISRLKIMHSQTAQYSEAKWAETMLSSYPKTTIEMMDLVAKEDDNISIFNKSIYFDLNYKKEYSPRVAQKYIKTFWEITHKIFKDDLSLDFSNALGDFKSIYDVMNSYSVAFIRYWASYADSLSPSFKDYNEFYTFISKAKANDINAELYNIYSNTYKILQETKSNSLPRQLLVESENALRNLEEKMAKLSPSFSELCDSFIKAWLSLSSSAIEANKIFSIIGTKDFALKYAGIGNNIPWWYKLFKSGENLMRKDSWIHGMQDAKSLQDKFKNFPIYKDGDANASLSPSELISLRDTLLNIVGDSDENQSIKAPSSVNLVFKNEKQISNWAKNALSIINSISLNAVPLEYKLFILDNETQVKLAKSTAYNAALAKFRFIDLNITDINFKSPRLSTAAASKTTQILHSGNSFLGSFIFNFYEYSNSLEAQSFVRIDGKYSVLSMYLDDMLIKDENNDRVFYVALKVKDDINNEYIYYMGLEFNRKILDKDKWPNQYNWPSFY</sequence>
<dbReference type="InterPro" id="IPR053156">
    <property type="entry name" value="T6SS_TssM-like"/>
</dbReference>
<dbReference type="OrthoDB" id="9758229at2"/>
<evidence type="ECO:0000313" key="4">
    <source>
        <dbReference type="Proteomes" id="UP000201169"/>
    </source>
</evidence>
<dbReference type="RefSeq" id="WP_094325252.1">
    <property type="nucleotide sequence ID" value="NZ_CP022347.1"/>
</dbReference>
<keyword evidence="1" id="KW-0812">Transmembrane</keyword>
<accession>A0A222MX59</accession>
<protein>
    <submittedName>
        <fullName evidence="3">Type VI secretion system, ImcF family protein</fullName>
    </submittedName>
</protein>
<dbReference type="Pfam" id="PF14331">
    <property type="entry name" value="IcmF-related_N"/>
    <property type="match status" value="1"/>
</dbReference>
<feature type="domain" description="Type VI secretion system component TssM1 N-terminal" evidence="2">
    <location>
        <begin position="168"/>
        <end position="421"/>
    </location>
</feature>
<feature type="transmembrane region" description="Helical" evidence="1">
    <location>
        <begin position="422"/>
        <end position="441"/>
    </location>
</feature>